<dbReference type="GO" id="GO:0046872">
    <property type="term" value="F:metal ion binding"/>
    <property type="evidence" value="ECO:0007669"/>
    <property type="project" value="UniProtKB-KW"/>
</dbReference>
<dbReference type="UniPathway" id="UPA00074">
    <property type="reaction ID" value="UER00125"/>
</dbReference>
<comment type="cofactor">
    <cofactor evidence="1">
        <name>Mn(2+)</name>
        <dbReference type="ChEBI" id="CHEBI:29035"/>
    </cofactor>
</comment>
<dbReference type="InterPro" id="IPR000115">
    <property type="entry name" value="PRibGlycinamide_synth"/>
</dbReference>
<evidence type="ECO:0000256" key="10">
    <source>
        <dbReference type="ARBA" id="ARBA00023211"/>
    </source>
</evidence>
<dbReference type="GO" id="GO:0006189">
    <property type="term" value="P:'de novo' IMP biosynthetic process"/>
    <property type="evidence" value="ECO:0007669"/>
    <property type="project" value="UniProtKB-UniRule"/>
</dbReference>
<evidence type="ECO:0000313" key="17">
    <source>
        <dbReference type="EMBL" id="QGZ94481.1"/>
    </source>
</evidence>
<feature type="domain" description="ATP-grasp" evidence="16">
    <location>
        <begin position="107"/>
        <end position="313"/>
    </location>
</feature>
<dbReference type="InterPro" id="IPR011761">
    <property type="entry name" value="ATP-grasp"/>
</dbReference>
<keyword evidence="18" id="KW-1185">Reference proteome</keyword>
<dbReference type="InterPro" id="IPR016185">
    <property type="entry name" value="PreATP-grasp_dom_sf"/>
</dbReference>
<dbReference type="EC" id="6.3.4.13" evidence="4 14"/>
<evidence type="ECO:0000256" key="14">
    <source>
        <dbReference type="HAMAP-Rule" id="MF_00138"/>
    </source>
</evidence>
<evidence type="ECO:0000256" key="9">
    <source>
        <dbReference type="ARBA" id="ARBA00022840"/>
    </source>
</evidence>
<reference evidence="18" key="1">
    <citation type="submission" date="2019-12" db="EMBL/GenBank/DDBJ databases">
        <title>Complete genome of Terracaulis silvestris 0127_4.</title>
        <authorList>
            <person name="Vieira S."/>
            <person name="Riedel T."/>
            <person name="Sproer C."/>
            <person name="Pascual J."/>
            <person name="Boedeker C."/>
            <person name="Overmann J."/>
        </authorList>
    </citation>
    <scope>NUCLEOTIDE SEQUENCE [LARGE SCALE GENOMIC DNA]</scope>
    <source>
        <strain evidence="18">0127_4</strain>
    </source>
</reference>
<dbReference type="GO" id="GO:0004637">
    <property type="term" value="F:phosphoribosylamine-glycine ligase activity"/>
    <property type="evidence" value="ECO:0007669"/>
    <property type="project" value="UniProtKB-UniRule"/>
</dbReference>
<gene>
    <name evidence="14 17" type="primary">purD</name>
    <name evidence="17" type="ORF">DSM104635_01300</name>
</gene>
<dbReference type="AlphaFoldDB" id="A0A6I6MKI2"/>
<dbReference type="InterPro" id="IPR020561">
    <property type="entry name" value="PRibGlycinamid_synth_ATP-grasp"/>
</dbReference>
<dbReference type="PANTHER" id="PTHR43472">
    <property type="entry name" value="PHOSPHORIBOSYLAMINE--GLYCINE LIGASE"/>
    <property type="match status" value="1"/>
</dbReference>
<dbReference type="Gene3D" id="3.30.1490.20">
    <property type="entry name" value="ATP-grasp fold, A domain"/>
    <property type="match status" value="1"/>
</dbReference>
<dbReference type="Gene3D" id="3.30.470.20">
    <property type="entry name" value="ATP-grasp fold, B domain"/>
    <property type="match status" value="1"/>
</dbReference>
<evidence type="ECO:0000256" key="2">
    <source>
        <dbReference type="ARBA" id="ARBA00001946"/>
    </source>
</evidence>
<dbReference type="FunFam" id="3.90.600.10:FF:000001">
    <property type="entry name" value="Trifunctional purine biosynthetic protein adenosine-3"/>
    <property type="match status" value="1"/>
</dbReference>
<dbReference type="HAMAP" id="MF_00138">
    <property type="entry name" value="GARS"/>
    <property type="match status" value="1"/>
</dbReference>
<evidence type="ECO:0000256" key="3">
    <source>
        <dbReference type="ARBA" id="ARBA00005174"/>
    </source>
</evidence>
<sequence length="425" mass="44744">MKILIVGSGGREHALGWKLKQSPLVSELISAPGNPGLAELGRTVPIKSDDAAELAAFAMREQIDLVVIGPEAAAAAGLADRLAQVGVACFGPTQAAAELESSKAFMKDFCARHGIPTAGYKVFDDAIHAKAYLGDREPPFVIKADGLAGGKGVVIAATRREADEAIDQILFWRKFGSAGQRIVIEDFLPGEEASFFALCDGETAIAFGAAQDHKRAYDGDKGPNTGGMGAYSPAPIFTDHARDQTMERIILPTLRGMKAEGRPFVGVLFAGLMITPDGPKLIEFNVRFGDPECQTLMRRLKSDLAPVLLAAAKGELAGAAPVEWDARPAVTVVYAAQGYPDEPLTGSVIRGVPQANAVEDVVIFHAGTKVDDAGLLRAAGGRVLNVTATGATLKDAVAQAYAAVSVIDWPGGFCRRDIAWRALTP</sequence>
<dbReference type="GO" id="GO:0005524">
    <property type="term" value="F:ATP binding"/>
    <property type="evidence" value="ECO:0007669"/>
    <property type="project" value="UniProtKB-UniRule"/>
</dbReference>
<evidence type="ECO:0000256" key="15">
    <source>
        <dbReference type="PROSITE-ProRule" id="PRU00409"/>
    </source>
</evidence>
<dbReference type="NCBIfam" id="TIGR00877">
    <property type="entry name" value="purD"/>
    <property type="match status" value="1"/>
</dbReference>
<dbReference type="PANTHER" id="PTHR43472:SF1">
    <property type="entry name" value="PHOSPHORIBOSYLAMINE--GLYCINE LIGASE, CHLOROPLASTIC"/>
    <property type="match status" value="1"/>
</dbReference>
<dbReference type="Pfam" id="PF02844">
    <property type="entry name" value="GARS_N"/>
    <property type="match status" value="1"/>
</dbReference>
<dbReference type="KEGG" id="tsv:DSM104635_01300"/>
<comment type="cofactor">
    <cofactor evidence="2">
        <name>Mg(2+)</name>
        <dbReference type="ChEBI" id="CHEBI:18420"/>
    </cofactor>
</comment>
<dbReference type="InterPro" id="IPR013815">
    <property type="entry name" value="ATP_grasp_subdomain_1"/>
</dbReference>
<dbReference type="SUPFAM" id="SSF56059">
    <property type="entry name" value="Glutathione synthetase ATP-binding domain-like"/>
    <property type="match status" value="1"/>
</dbReference>
<dbReference type="Gene3D" id="3.40.50.20">
    <property type="match status" value="1"/>
</dbReference>
<dbReference type="InterPro" id="IPR011054">
    <property type="entry name" value="Rudment_hybrid_motif"/>
</dbReference>
<evidence type="ECO:0000259" key="16">
    <source>
        <dbReference type="PROSITE" id="PS50975"/>
    </source>
</evidence>
<dbReference type="InterPro" id="IPR020559">
    <property type="entry name" value="PRibGlycinamide_synth_CS"/>
</dbReference>
<evidence type="ECO:0000256" key="5">
    <source>
        <dbReference type="ARBA" id="ARBA00022598"/>
    </source>
</evidence>
<evidence type="ECO:0000256" key="13">
    <source>
        <dbReference type="ARBA" id="ARBA00042864"/>
    </source>
</evidence>
<accession>A0A6I6MKI2</accession>
<dbReference type="GO" id="GO:0009113">
    <property type="term" value="P:purine nucleobase biosynthetic process"/>
    <property type="evidence" value="ECO:0007669"/>
    <property type="project" value="InterPro"/>
</dbReference>
<dbReference type="InterPro" id="IPR020562">
    <property type="entry name" value="PRibGlycinamide_synth_N"/>
</dbReference>
<dbReference type="SUPFAM" id="SSF52440">
    <property type="entry name" value="PreATP-grasp domain"/>
    <property type="match status" value="1"/>
</dbReference>
<evidence type="ECO:0000256" key="1">
    <source>
        <dbReference type="ARBA" id="ARBA00001936"/>
    </source>
</evidence>
<comment type="pathway">
    <text evidence="3 14">Purine metabolism; IMP biosynthesis via de novo pathway; N(1)-(5-phospho-D-ribosyl)glycinamide from 5-phospho-alpha-D-ribose 1-diphosphate: step 2/2.</text>
</comment>
<dbReference type="Gene3D" id="3.90.600.10">
    <property type="entry name" value="Phosphoribosylglycinamide synthetase, C-terminal domain"/>
    <property type="match status" value="1"/>
</dbReference>
<keyword evidence="10" id="KW-0464">Manganese</keyword>
<evidence type="ECO:0000256" key="6">
    <source>
        <dbReference type="ARBA" id="ARBA00022723"/>
    </source>
</evidence>
<evidence type="ECO:0000256" key="7">
    <source>
        <dbReference type="ARBA" id="ARBA00022741"/>
    </source>
</evidence>
<evidence type="ECO:0000256" key="11">
    <source>
        <dbReference type="ARBA" id="ARBA00038345"/>
    </source>
</evidence>
<keyword evidence="9 15" id="KW-0067">ATP-binding</keyword>
<dbReference type="EMBL" id="CP047045">
    <property type="protein sequence ID" value="QGZ94481.1"/>
    <property type="molecule type" value="Genomic_DNA"/>
</dbReference>
<proteinExistence type="inferred from homology"/>
<comment type="similarity">
    <text evidence="11 14">Belongs to the GARS family.</text>
</comment>
<evidence type="ECO:0000313" key="18">
    <source>
        <dbReference type="Proteomes" id="UP000431269"/>
    </source>
</evidence>
<dbReference type="Pfam" id="PF01071">
    <property type="entry name" value="GARS_A"/>
    <property type="match status" value="1"/>
</dbReference>
<evidence type="ECO:0000256" key="8">
    <source>
        <dbReference type="ARBA" id="ARBA00022755"/>
    </source>
</evidence>
<organism evidence="17 18">
    <name type="scientific">Terricaulis silvestris</name>
    <dbReference type="NCBI Taxonomy" id="2686094"/>
    <lineage>
        <taxon>Bacteria</taxon>
        <taxon>Pseudomonadati</taxon>
        <taxon>Pseudomonadota</taxon>
        <taxon>Alphaproteobacteria</taxon>
        <taxon>Caulobacterales</taxon>
        <taxon>Caulobacteraceae</taxon>
        <taxon>Terricaulis</taxon>
    </lineage>
</organism>
<dbReference type="FunFam" id="3.30.470.20:FF:000018">
    <property type="entry name" value="Trifunctional purine biosynthetic protein adenosine-3"/>
    <property type="match status" value="1"/>
</dbReference>
<dbReference type="PROSITE" id="PS00184">
    <property type="entry name" value="GARS"/>
    <property type="match status" value="1"/>
</dbReference>
<keyword evidence="7 15" id="KW-0547">Nucleotide-binding</keyword>
<evidence type="ECO:0000256" key="4">
    <source>
        <dbReference type="ARBA" id="ARBA00013255"/>
    </source>
</evidence>
<evidence type="ECO:0000256" key="12">
    <source>
        <dbReference type="ARBA" id="ARBA00042242"/>
    </source>
</evidence>
<dbReference type="InterPro" id="IPR037123">
    <property type="entry name" value="PRibGlycinamide_synth_C_sf"/>
</dbReference>
<name>A0A6I6MKI2_9CAUL</name>
<keyword evidence="6" id="KW-0479">Metal-binding</keyword>
<keyword evidence="8 14" id="KW-0658">Purine biosynthesis</keyword>
<dbReference type="Proteomes" id="UP000431269">
    <property type="component" value="Chromosome"/>
</dbReference>
<protein>
    <recommendedName>
        <fullName evidence="4 14">Phosphoribosylamine--glycine ligase</fullName>
        <ecNumber evidence="4 14">6.3.4.13</ecNumber>
    </recommendedName>
    <alternativeName>
        <fullName evidence="14">GARS</fullName>
    </alternativeName>
    <alternativeName>
        <fullName evidence="12 14">Glycinamide ribonucleotide synthetase</fullName>
    </alternativeName>
    <alternativeName>
        <fullName evidence="13 14">Phosphoribosylglycinamide synthetase</fullName>
    </alternativeName>
</protein>
<dbReference type="InterPro" id="IPR020560">
    <property type="entry name" value="PRibGlycinamide_synth_C-dom"/>
</dbReference>
<dbReference type="SUPFAM" id="SSF51246">
    <property type="entry name" value="Rudiment single hybrid motif"/>
    <property type="match status" value="1"/>
</dbReference>
<keyword evidence="5 14" id="KW-0436">Ligase</keyword>
<dbReference type="Pfam" id="PF02843">
    <property type="entry name" value="GARS_C"/>
    <property type="match status" value="1"/>
</dbReference>
<dbReference type="SMART" id="SM01209">
    <property type="entry name" value="GARS_A"/>
    <property type="match status" value="1"/>
</dbReference>
<comment type="catalytic activity">
    <reaction evidence="14">
        <text>5-phospho-beta-D-ribosylamine + glycine + ATP = N(1)-(5-phospho-beta-D-ribosyl)glycinamide + ADP + phosphate + H(+)</text>
        <dbReference type="Rhea" id="RHEA:17453"/>
        <dbReference type="ChEBI" id="CHEBI:15378"/>
        <dbReference type="ChEBI" id="CHEBI:30616"/>
        <dbReference type="ChEBI" id="CHEBI:43474"/>
        <dbReference type="ChEBI" id="CHEBI:57305"/>
        <dbReference type="ChEBI" id="CHEBI:58681"/>
        <dbReference type="ChEBI" id="CHEBI:143788"/>
        <dbReference type="ChEBI" id="CHEBI:456216"/>
        <dbReference type="EC" id="6.3.4.13"/>
    </reaction>
</comment>
<dbReference type="PROSITE" id="PS50975">
    <property type="entry name" value="ATP_GRASP"/>
    <property type="match status" value="1"/>
</dbReference>
<dbReference type="SMART" id="SM01210">
    <property type="entry name" value="GARS_C"/>
    <property type="match status" value="1"/>
</dbReference>